<dbReference type="SMART" id="SM00315">
    <property type="entry name" value="RGS"/>
    <property type="match status" value="1"/>
</dbReference>
<organism evidence="3 4">
    <name type="scientific">Gouania willdenowi</name>
    <name type="common">Blunt-snouted clingfish</name>
    <name type="synonym">Lepadogaster willdenowi</name>
    <dbReference type="NCBI Taxonomy" id="441366"/>
    <lineage>
        <taxon>Eukaryota</taxon>
        <taxon>Metazoa</taxon>
        <taxon>Chordata</taxon>
        <taxon>Craniata</taxon>
        <taxon>Vertebrata</taxon>
        <taxon>Euteleostomi</taxon>
        <taxon>Actinopterygii</taxon>
        <taxon>Neopterygii</taxon>
        <taxon>Teleostei</taxon>
        <taxon>Neoteleostei</taxon>
        <taxon>Acanthomorphata</taxon>
        <taxon>Ovalentaria</taxon>
        <taxon>Blenniimorphae</taxon>
        <taxon>Blenniiformes</taxon>
        <taxon>Gobiesocoidei</taxon>
        <taxon>Gobiesocidae</taxon>
        <taxon>Gobiesocinae</taxon>
        <taxon>Gouania</taxon>
    </lineage>
</organism>
<dbReference type="InterPro" id="IPR016137">
    <property type="entry name" value="RGS"/>
</dbReference>
<protein>
    <recommendedName>
        <fullName evidence="2">RGS domain-containing protein</fullName>
    </recommendedName>
</protein>
<dbReference type="Gene3D" id="1.10.167.10">
    <property type="entry name" value="Regulator of G-protein Signalling 4, domain 2"/>
    <property type="match status" value="1"/>
</dbReference>
<dbReference type="SUPFAM" id="SSF48097">
    <property type="entry name" value="Regulator of G-protein signaling, RGS"/>
    <property type="match status" value="1"/>
</dbReference>
<accession>A0A8C5E6W9</accession>
<dbReference type="PANTHER" id="PTHR10845">
    <property type="entry name" value="REGULATOR OF G PROTEIN SIGNALING"/>
    <property type="match status" value="1"/>
</dbReference>
<reference evidence="3" key="3">
    <citation type="submission" date="2025-09" db="UniProtKB">
        <authorList>
            <consortium name="Ensembl"/>
        </authorList>
    </citation>
    <scope>IDENTIFICATION</scope>
</reference>
<dbReference type="FunFam" id="1.10.167.10:FF:000001">
    <property type="entry name" value="Putative regulator of g-protein signaling 12"/>
    <property type="match status" value="1"/>
</dbReference>
<evidence type="ECO:0000256" key="1">
    <source>
        <dbReference type="ARBA" id="ARBA00022700"/>
    </source>
</evidence>
<proteinExistence type="predicted"/>
<sequence>SSSQNVCLSVCLPSLKEVLKWAESFDALLANQYGVAVFRYFLRSEFSEENLDFWLAVEGFKQTRPLKMEAHGQRIYREFISADAPRQVNVDSFVRESTNQSVRHGVGPTSFDQAQEQVFNLMMSDSYPRFLKSHLYTTLTNQSTVDNTVDQA</sequence>
<name>A0A8C5E6W9_GOUWI</name>
<dbReference type="AlphaFoldDB" id="A0A8C5E6W9"/>
<keyword evidence="1" id="KW-0734">Signal transduction inhibitor</keyword>
<dbReference type="InterPro" id="IPR036305">
    <property type="entry name" value="RGS_sf"/>
</dbReference>
<keyword evidence="4" id="KW-1185">Reference proteome</keyword>
<evidence type="ECO:0000259" key="2">
    <source>
        <dbReference type="PROSITE" id="PS50132"/>
    </source>
</evidence>
<dbReference type="PRINTS" id="PR01301">
    <property type="entry name" value="RGSPROTEIN"/>
</dbReference>
<dbReference type="InterPro" id="IPR044926">
    <property type="entry name" value="RGS_subdomain_2"/>
</dbReference>
<evidence type="ECO:0000313" key="3">
    <source>
        <dbReference type="Ensembl" id="ENSGWIP00000016469.1"/>
    </source>
</evidence>
<feature type="domain" description="RGS" evidence="2">
    <location>
        <begin position="24"/>
        <end position="140"/>
    </location>
</feature>
<dbReference type="Ensembl" id="ENSGWIT00000018190.1">
    <property type="protein sequence ID" value="ENSGWIP00000016469.1"/>
    <property type="gene ID" value="ENSGWIG00000009240.1"/>
</dbReference>
<dbReference type="PROSITE" id="PS50132">
    <property type="entry name" value="RGS"/>
    <property type="match status" value="1"/>
</dbReference>
<evidence type="ECO:0000313" key="4">
    <source>
        <dbReference type="Proteomes" id="UP000694680"/>
    </source>
</evidence>
<dbReference type="GO" id="GO:0009968">
    <property type="term" value="P:negative regulation of signal transduction"/>
    <property type="evidence" value="ECO:0007669"/>
    <property type="project" value="UniProtKB-KW"/>
</dbReference>
<dbReference type="Pfam" id="PF00615">
    <property type="entry name" value="RGS"/>
    <property type="match status" value="1"/>
</dbReference>
<dbReference type="Proteomes" id="UP000694680">
    <property type="component" value="Chromosome 9"/>
</dbReference>
<dbReference type="FunFam" id="1.10.196.10:FF:000001">
    <property type="entry name" value="Regulator of G-protein signaling 8"/>
    <property type="match status" value="1"/>
</dbReference>
<dbReference type="PANTHER" id="PTHR10845:SF259">
    <property type="entry name" value="RGS DOMAIN-CONTAINING PROTEIN-RELATED"/>
    <property type="match status" value="1"/>
</dbReference>
<reference evidence="3" key="2">
    <citation type="submission" date="2025-08" db="UniProtKB">
        <authorList>
            <consortium name="Ensembl"/>
        </authorList>
    </citation>
    <scope>IDENTIFICATION</scope>
</reference>
<reference evidence="3" key="1">
    <citation type="submission" date="2020-06" db="EMBL/GenBank/DDBJ databases">
        <authorList>
            <consortium name="Wellcome Sanger Institute Data Sharing"/>
        </authorList>
    </citation>
    <scope>NUCLEOTIDE SEQUENCE [LARGE SCALE GENOMIC DNA]</scope>
</reference>